<evidence type="ECO:0000313" key="2">
    <source>
        <dbReference type="Proteomes" id="UP000271374"/>
    </source>
</evidence>
<keyword evidence="2" id="KW-1185">Reference proteome</keyword>
<dbReference type="PANTHER" id="PTHR41260:SF1">
    <property type="entry name" value="PROTEIN ECSC"/>
    <property type="match status" value="1"/>
</dbReference>
<dbReference type="OrthoDB" id="1705901at2"/>
<protein>
    <submittedName>
        <fullName evidence="1">EcsC family protein</fullName>
    </submittedName>
</protein>
<dbReference type="Proteomes" id="UP000271374">
    <property type="component" value="Unassembled WGS sequence"/>
</dbReference>
<reference evidence="1 2" key="1">
    <citation type="submission" date="2018-12" db="EMBL/GenBank/DDBJ databases">
        <title>Bacillus yapensis draft genome sequence.</title>
        <authorList>
            <person name="Yu L."/>
            <person name="Xu X."/>
            <person name="Tang X."/>
        </authorList>
    </citation>
    <scope>NUCLEOTIDE SEQUENCE [LARGE SCALE GENOMIC DNA]</scope>
    <source>
        <strain evidence="1 2">XXST-01</strain>
    </source>
</reference>
<dbReference type="EMBL" id="RXNT01000008">
    <property type="protein sequence ID" value="RTR31433.1"/>
    <property type="molecule type" value="Genomic_DNA"/>
</dbReference>
<sequence>MTKYELQAYEEIQQWKRKLLKRANLVQRISKKAQVKINEKIPEKAHQIITDAIKNMVKMTIAGSSFTTKMNDIRNMSLEDRDKELEQKISLYRKTATIEGAGTGAAGLLVGLADFPLLLSIKMKFLFEAAAVYGFDTKEYEERLFILHVFKLAFSSDEKRRETLEIIENWEERKKEIIDMDWQEFQQEYRDYIDFVKMLQLVPGIGAVVGAYANYNLLDQLGEVAKNAYRIRILGSSPKLY</sequence>
<dbReference type="Pfam" id="PF12787">
    <property type="entry name" value="EcsC"/>
    <property type="match status" value="1"/>
</dbReference>
<evidence type="ECO:0000313" key="1">
    <source>
        <dbReference type="EMBL" id="RTR31433.1"/>
    </source>
</evidence>
<dbReference type="PANTHER" id="PTHR41260">
    <property type="entry name" value="PROTEIN ECSC"/>
    <property type="match status" value="1"/>
</dbReference>
<organism evidence="1 2">
    <name type="scientific">Bacillus yapensis</name>
    <dbReference type="NCBI Taxonomy" id="2492960"/>
    <lineage>
        <taxon>Bacteria</taxon>
        <taxon>Bacillati</taxon>
        <taxon>Bacillota</taxon>
        <taxon>Bacilli</taxon>
        <taxon>Bacillales</taxon>
        <taxon>Bacillaceae</taxon>
        <taxon>Bacillus</taxon>
    </lineage>
</organism>
<dbReference type="AlphaFoldDB" id="A0A3S0JY18"/>
<proteinExistence type="predicted"/>
<dbReference type="RefSeq" id="WP_126408750.1">
    <property type="nucleotide sequence ID" value="NZ_RXNT01000008.1"/>
</dbReference>
<gene>
    <name evidence="1" type="ORF">EKG37_11170</name>
</gene>
<comment type="caution">
    <text evidence="1">The sequence shown here is derived from an EMBL/GenBank/DDBJ whole genome shotgun (WGS) entry which is preliminary data.</text>
</comment>
<accession>A0A3S0JY18</accession>
<name>A0A3S0JY18_9BACI</name>
<dbReference type="InterPro" id="IPR024787">
    <property type="entry name" value="EcsC"/>
</dbReference>